<protein>
    <submittedName>
        <fullName evidence="2">Uncharacterized protein</fullName>
    </submittedName>
</protein>
<evidence type="ECO:0000256" key="1">
    <source>
        <dbReference type="SAM" id="SignalP"/>
    </source>
</evidence>
<reference evidence="2" key="1">
    <citation type="submission" date="2020-05" db="EMBL/GenBank/DDBJ databases">
        <title>WGS assembly of Panicum virgatum.</title>
        <authorList>
            <person name="Lovell J.T."/>
            <person name="Jenkins J."/>
            <person name="Shu S."/>
            <person name="Juenger T.E."/>
            <person name="Schmutz J."/>
        </authorList>
    </citation>
    <scope>NUCLEOTIDE SEQUENCE</scope>
    <source>
        <strain evidence="2">AP13</strain>
    </source>
</reference>
<comment type="caution">
    <text evidence="2">The sequence shown here is derived from an EMBL/GenBank/DDBJ whole genome shotgun (WGS) entry which is preliminary data.</text>
</comment>
<sequence length="214" mass="24022">MDLLFVALFFFCMIDYQDIYWFCRCQSSWRMECACLAWVQMLGGKGWCSARGVGVRELLWKLLLLLASSSSAAAGIYQSQRVVGHRVALSAPWRSRGFAAMDGPDVAPKGRPSTPAWIWQNHGPISAAALAHRQSPRDPLLISQVAVVHRIKDKRMTYHELHDIDNEISRSPASLHQFDTKPAKEQLEGQALGINKQPSRMWCLGVGSSLSRQR</sequence>
<evidence type="ECO:0000313" key="3">
    <source>
        <dbReference type="Proteomes" id="UP000823388"/>
    </source>
</evidence>
<feature type="signal peptide" evidence="1">
    <location>
        <begin position="1"/>
        <end position="16"/>
    </location>
</feature>
<gene>
    <name evidence="2" type="ORF">PVAP13_3NG088922</name>
</gene>
<keyword evidence="3" id="KW-1185">Reference proteome</keyword>
<organism evidence="2 3">
    <name type="scientific">Panicum virgatum</name>
    <name type="common">Blackwell switchgrass</name>
    <dbReference type="NCBI Taxonomy" id="38727"/>
    <lineage>
        <taxon>Eukaryota</taxon>
        <taxon>Viridiplantae</taxon>
        <taxon>Streptophyta</taxon>
        <taxon>Embryophyta</taxon>
        <taxon>Tracheophyta</taxon>
        <taxon>Spermatophyta</taxon>
        <taxon>Magnoliopsida</taxon>
        <taxon>Liliopsida</taxon>
        <taxon>Poales</taxon>
        <taxon>Poaceae</taxon>
        <taxon>PACMAD clade</taxon>
        <taxon>Panicoideae</taxon>
        <taxon>Panicodae</taxon>
        <taxon>Paniceae</taxon>
        <taxon>Panicinae</taxon>
        <taxon>Panicum</taxon>
        <taxon>Panicum sect. Hiantes</taxon>
    </lineage>
</organism>
<dbReference type="AlphaFoldDB" id="A0A8T0U116"/>
<evidence type="ECO:0000313" key="2">
    <source>
        <dbReference type="EMBL" id="KAG2615997.1"/>
    </source>
</evidence>
<name>A0A8T0U116_PANVG</name>
<accession>A0A8T0U116</accession>
<dbReference type="EMBL" id="CM029042">
    <property type="protein sequence ID" value="KAG2615997.1"/>
    <property type="molecule type" value="Genomic_DNA"/>
</dbReference>
<keyword evidence="1" id="KW-0732">Signal</keyword>
<dbReference type="Proteomes" id="UP000823388">
    <property type="component" value="Chromosome 3N"/>
</dbReference>
<feature type="chain" id="PRO_5035879617" evidence="1">
    <location>
        <begin position="17"/>
        <end position="214"/>
    </location>
</feature>
<proteinExistence type="predicted"/>